<dbReference type="RefSeq" id="WP_189604787.1">
    <property type="nucleotide sequence ID" value="NZ_BMXB01000008.1"/>
</dbReference>
<comment type="caution">
    <text evidence="1">The sequence shown here is derived from an EMBL/GenBank/DDBJ whole genome shotgun (WGS) entry which is preliminary data.</text>
</comment>
<dbReference type="Pfam" id="PF11013">
    <property type="entry name" value="DUF2851"/>
    <property type="match status" value="1"/>
</dbReference>
<dbReference type="AlphaFoldDB" id="A0A918SHK8"/>
<evidence type="ECO:0000313" key="1">
    <source>
        <dbReference type="EMBL" id="GHA39999.1"/>
    </source>
</evidence>
<evidence type="ECO:0000313" key="2">
    <source>
        <dbReference type="Proteomes" id="UP000610456"/>
    </source>
</evidence>
<gene>
    <name evidence="1" type="ORF">GCM10007103_21800</name>
</gene>
<proteinExistence type="predicted"/>
<keyword evidence="2" id="KW-1185">Reference proteome</keyword>
<accession>A0A918SHK8</accession>
<dbReference type="InterPro" id="IPR021272">
    <property type="entry name" value="DUF2851"/>
</dbReference>
<dbReference type="Proteomes" id="UP000610456">
    <property type="component" value="Unassembled WGS sequence"/>
</dbReference>
<dbReference type="EMBL" id="BMXB01000008">
    <property type="protein sequence ID" value="GHA39999.1"/>
    <property type="molecule type" value="Genomic_DNA"/>
</dbReference>
<sequence>MEIHINSSDWYVHGHKTDSNYDNGIFHVVWNNDADVFRKDNSVIPVLELGDLVEEHTFMQYRELMKQPSGKWIKCENDFGSSDSYHLDHWLKRLYFERLESKSAVVFKMLKASSITGKRYLLR</sequence>
<organism evidence="1 2">
    <name type="scientific">Salinimicrobium marinum</name>
    <dbReference type="NCBI Taxonomy" id="680283"/>
    <lineage>
        <taxon>Bacteria</taxon>
        <taxon>Pseudomonadati</taxon>
        <taxon>Bacteroidota</taxon>
        <taxon>Flavobacteriia</taxon>
        <taxon>Flavobacteriales</taxon>
        <taxon>Flavobacteriaceae</taxon>
        <taxon>Salinimicrobium</taxon>
    </lineage>
</organism>
<reference evidence="1" key="2">
    <citation type="submission" date="2020-09" db="EMBL/GenBank/DDBJ databases">
        <authorList>
            <person name="Sun Q."/>
            <person name="Kim S."/>
        </authorList>
    </citation>
    <scope>NUCLEOTIDE SEQUENCE</scope>
    <source>
        <strain evidence="1">KCTC 12719</strain>
    </source>
</reference>
<protein>
    <submittedName>
        <fullName evidence="1">Uncharacterized protein</fullName>
    </submittedName>
</protein>
<name>A0A918SHK8_9FLAO</name>
<reference evidence="1" key="1">
    <citation type="journal article" date="2014" name="Int. J. Syst. Evol. Microbiol.">
        <title>Complete genome sequence of Corynebacterium casei LMG S-19264T (=DSM 44701T), isolated from a smear-ripened cheese.</title>
        <authorList>
            <consortium name="US DOE Joint Genome Institute (JGI-PGF)"/>
            <person name="Walter F."/>
            <person name="Albersmeier A."/>
            <person name="Kalinowski J."/>
            <person name="Ruckert C."/>
        </authorList>
    </citation>
    <scope>NUCLEOTIDE SEQUENCE</scope>
    <source>
        <strain evidence="1">KCTC 12719</strain>
    </source>
</reference>